<dbReference type="Gene3D" id="3.50.30.50">
    <property type="entry name" value="Putative cyclase"/>
    <property type="match status" value="1"/>
</dbReference>
<name>A0A285V8Z9_9ACTN</name>
<evidence type="ECO:0000313" key="1">
    <source>
        <dbReference type="EMBL" id="SOC50550.1"/>
    </source>
</evidence>
<dbReference type="EMBL" id="OBQI01000005">
    <property type="protein sequence ID" value="SOC50550.1"/>
    <property type="molecule type" value="Genomic_DNA"/>
</dbReference>
<accession>A0A285V8Z9</accession>
<dbReference type="InterPro" id="IPR007325">
    <property type="entry name" value="KFase/CYL"/>
</dbReference>
<dbReference type="GO" id="GO:0019441">
    <property type="term" value="P:L-tryptophan catabolic process to kynurenine"/>
    <property type="evidence" value="ECO:0007669"/>
    <property type="project" value="InterPro"/>
</dbReference>
<dbReference type="InterPro" id="IPR037175">
    <property type="entry name" value="KFase_sf"/>
</dbReference>
<dbReference type="AlphaFoldDB" id="A0A285V8Z9"/>
<proteinExistence type="predicted"/>
<dbReference type="Pfam" id="PF04199">
    <property type="entry name" value="Cyclase"/>
    <property type="match status" value="1"/>
</dbReference>
<organism evidence="1 2">
    <name type="scientific">Blastococcus aggregatus</name>
    <dbReference type="NCBI Taxonomy" id="38502"/>
    <lineage>
        <taxon>Bacteria</taxon>
        <taxon>Bacillati</taxon>
        <taxon>Actinomycetota</taxon>
        <taxon>Actinomycetes</taxon>
        <taxon>Geodermatophilales</taxon>
        <taxon>Geodermatophilaceae</taxon>
        <taxon>Blastococcus</taxon>
    </lineage>
</organism>
<dbReference type="GO" id="GO:0004061">
    <property type="term" value="F:arylformamidase activity"/>
    <property type="evidence" value="ECO:0007669"/>
    <property type="project" value="InterPro"/>
</dbReference>
<gene>
    <name evidence="1" type="ORF">SAMN05660748_3302</name>
</gene>
<keyword evidence="2" id="KW-1185">Reference proteome</keyword>
<dbReference type="Proteomes" id="UP000219435">
    <property type="component" value="Unassembled WGS sequence"/>
</dbReference>
<reference evidence="2" key="1">
    <citation type="submission" date="2017-08" db="EMBL/GenBank/DDBJ databases">
        <authorList>
            <person name="Varghese N."/>
            <person name="Submissions S."/>
        </authorList>
    </citation>
    <scope>NUCLEOTIDE SEQUENCE [LARGE SCALE GENOMIC DNA]</scope>
    <source>
        <strain evidence="2">DSM 4725</strain>
    </source>
</reference>
<dbReference type="RefSeq" id="WP_097196109.1">
    <property type="nucleotide sequence ID" value="NZ_OBQI01000005.1"/>
</dbReference>
<sequence length="218" mass="22750">MRYVDLSHVVRSGMVTYPGLPVPEIGLHLAFDDSHGAYAEGTEFQIGRISMVGNTGTYLDTPAHRFRDGHDLAALPLERCAGLPAVVVRAAGRGHALDASVFAGLDVAGRAVLVHTGWDEHWGTERYLEPDHPHLTEDACRALVDGGATLVGIDSVNIDDTLGGARPAHTVLLGAGIPVVEHLTGLAGLPDIGAVFTAVPVAAEGLATFPVRAFATVA</sequence>
<dbReference type="PANTHER" id="PTHR31118:SF32">
    <property type="entry name" value="KYNURENINE FORMAMIDASE"/>
    <property type="match status" value="1"/>
</dbReference>
<protein>
    <submittedName>
        <fullName evidence="1">Kynurenine formamidase</fullName>
    </submittedName>
</protein>
<evidence type="ECO:0000313" key="2">
    <source>
        <dbReference type="Proteomes" id="UP000219435"/>
    </source>
</evidence>
<dbReference type="PANTHER" id="PTHR31118">
    <property type="entry name" value="CYCLASE-LIKE PROTEIN 2"/>
    <property type="match status" value="1"/>
</dbReference>
<dbReference type="SUPFAM" id="SSF102198">
    <property type="entry name" value="Putative cyclase"/>
    <property type="match status" value="1"/>
</dbReference>
<dbReference type="OrthoDB" id="7067800at2"/>